<evidence type="ECO:0000313" key="2">
    <source>
        <dbReference type="EMBL" id="CSC94337.1"/>
    </source>
</evidence>
<evidence type="ECO:0000313" key="3">
    <source>
        <dbReference type="Proteomes" id="UP000041770"/>
    </source>
</evidence>
<protein>
    <submittedName>
        <fullName evidence="2">Uncharacterized protein</fullName>
    </submittedName>
</protein>
<feature type="region of interest" description="Disordered" evidence="1">
    <location>
        <begin position="1"/>
        <end position="39"/>
    </location>
</feature>
<dbReference type="AlphaFoldDB" id="A0A655S6X8"/>
<name>A0A655S6X8_VIBCL</name>
<gene>
    <name evidence="2" type="ORF">ERS013200_02681</name>
</gene>
<sequence length="39" mass="4316">MDFTPDRSTELKLPPLPPTNKSEADPNASMAAPARTYKR</sequence>
<organism evidence="2 3">
    <name type="scientific">Vibrio cholerae</name>
    <dbReference type="NCBI Taxonomy" id="666"/>
    <lineage>
        <taxon>Bacteria</taxon>
        <taxon>Pseudomonadati</taxon>
        <taxon>Pseudomonadota</taxon>
        <taxon>Gammaproteobacteria</taxon>
        <taxon>Vibrionales</taxon>
        <taxon>Vibrionaceae</taxon>
        <taxon>Vibrio</taxon>
    </lineage>
</organism>
<dbReference type="Proteomes" id="UP000041770">
    <property type="component" value="Unassembled WGS sequence"/>
</dbReference>
<reference evidence="2 3" key="1">
    <citation type="submission" date="2015-07" db="EMBL/GenBank/DDBJ databases">
        <authorList>
            <consortium name="Pathogen Informatics"/>
        </authorList>
    </citation>
    <scope>NUCLEOTIDE SEQUENCE [LARGE SCALE GENOMIC DNA]</scope>
    <source>
        <strain evidence="2 3">A316</strain>
    </source>
</reference>
<evidence type="ECO:0000256" key="1">
    <source>
        <dbReference type="SAM" id="MobiDB-lite"/>
    </source>
</evidence>
<accession>A0A655S6X8</accession>
<dbReference type="EMBL" id="CWQY01000019">
    <property type="protein sequence ID" value="CSC94337.1"/>
    <property type="molecule type" value="Genomic_DNA"/>
</dbReference>
<proteinExistence type="predicted"/>
<feature type="compositionally biased region" description="Basic and acidic residues" evidence="1">
    <location>
        <begin position="1"/>
        <end position="10"/>
    </location>
</feature>